<dbReference type="EMBL" id="VSSQ01016525">
    <property type="protein sequence ID" value="MPM57952.1"/>
    <property type="molecule type" value="Genomic_DNA"/>
</dbReference>
<sequence length="162" mass="17705">MRWPKRAQAQGFAAQEREGPKALAASPAGEGWTGTAMQRVQPKSGPNGRRQSCARAWDVWAAAGAIGDPRKKGYLPHTHASWGCGAAGRKKKGIRAEHSAKCRNGFTQKCKRYPTGRSAVRNSELPARQVVKHRLIITIASLIVKNQLNRCLCGRYEGGRFA</sequence>
<protein>
    <submittedName>
        <fullName evidence="2">Uncharacterized protein</fullName>
    </submittedName>
</protein>
<comment type="caution">
    <text evidence="2">The sequence shown here is derived from an EMBL/GenBank/DDBJ whole genome shotgun (WGS) entry which is preliminary data.</text>
</comment>
<name>A0A645AXG7_9ZZZZ</name>
<feature type="region of interest" description="Disordered" evidence="1">
    <location>
        <begin position="1"/>
        <end position="51"/>
    </location>
</feature>
<evidence type="ECO:0000256" key="1">
    <source>
        <dbReference type="SAM" id="MobiDB-lite"/>
    </source>
</evidence>
<organism evidence="2">
    <name type="scientific">bioreactor metagenome</name>
    <dbReference type="NCBI Taxonomy" id="1076179"/>
    <lineage>
        <taxon>unclassified sequences</taxon>
        <taxon>metagenomes</taxon>
        <taxon>ecological metagenomes</taxon>
    </lineage>
</organism>
<accession>A0A645AXG7</accession>
<gene>
    <name evidence="2" type="ORF">SDC9_104781</name>
</gene>
<dbReference type="AlphaFoldDB" id="A0A645AXG7"/>
<reference evidence="2" key="1">
    <citation type="submission" date="2019-08" db="EMBL/GenBank/DDBJ databases">
        <authorList>
            <person name="Kucharzyk K."/>
            <person name="Murdoch R.W."/>
            <person name="Higgins S."/>
            <person name="Loffler F."/>
        </authorList>
    </citation>
    <scope>NUCLEOTIDE SEQUENCE</scope>
</reference>
<proteinExistence type="predicted"/>
<evidence type="ECO:0000313" key="2">
    <source>
        <dbReference type="EMBL" id="MPM57952.1"/>
    </source>
</evidence>